<evidence type="ECO:0000256" key="1">
    <source>
        <dbReference type="SAM" id="MobiDB-lite"/>
    </source>
</evidence>
<dbReference type="PANTHER" id="PTHR31681:SF3">
    <property type="entry name" value="OS04G0690100 PROTEIN"/>
    <property type="match status" value="1"/>
</dbReference>
<dbReference type="SUPFAM" id="SSF56399">
    <property type="entry name" value="ADP-ribosylation"/>
    <property type="match status" value="1"/>
</dbReference>
<sequence length="401" mass="43591">MNHPYPHPANDYDSEDGFNSTSSTDVEDNDTLDNAPKGISQANQPPIYQVQTPLCIVCQKKPPYSKGRKQYPTCGLACAAKVSNVSMCCVCGTRPSYSNGSKSYPTCGLTCAAKLKAGTSSLAGTSQTQCVVCGVRPRYSNGTKKYTTCGLTCAERLKTLCDYCHKKPKAKNDLYCGSRCKGLSKSACLMCRSRPKNGKYHFCGKTCRDNARSMAPLILEVPRGHSTFDMVEIKFQKAWKYGTCPAVRKIYKVVENLNFLIPYDNYLKQHGNEVFRYHGTQRSCNLGDEGQRALCTSLSCPACSILKTSYQVKFAKASGAFGAGVYTSSAANKSASYSSGGVMFLNKVVLGKVHNVNAFGSVSSCPPGCQSVVFDRNNGTLNETIVYTNDAIRPVFLVMFG</sequence>
<dbReference type="PANTHER" id="PTHR31681">
    <property type="entry name" value="C2H2-LIKE ZINC FINGER PROTEIN"/>
    <property type="match status" value="1"/>
</dbReference>
<keyword evidence="3" id="KW-1185">Reference proteome</keyword>
<reference evidence="3" key="2">
    <citation type="submission" date="2015-01" db="EMBL/GenBank/DDBJ databases">
        <title>Evolutionary Origins and Diversification of the Mycorrhizal Mutualists.</title>
        <authorList>
            <consortium name="DOE Joint Genome Institute"/>
            <consortium name="Mycorrhizal Genomics Consortium"/>
            <person name="Kohler A."/>
            <person name="Kuo A."/>
            <person name="Nagy L.G."/>
            <person name="Floudas D."/>
            <person name="Copeland A."/>
            <person name="Barry K.W."/>
            <person name="Cichocki N."/>
            <person name="Veneault-Fourrey C."/>
            <person name="LaButti K."/>
            <person name="Lindquist E.A."/>
            <person name="Lipzen A."/>
            <person name="Lundell T."/>
            <person name="Morin E."/>
            <person name="Murat C."/>
            <person name="Riley R."/>
            <person name="Ohm R."/>
            <person name="Sun H."/>
            <person name="Tunlid A."/>
            <person name="Henrissat B."/>
            <person name="Grigoriev I.V."/>
            <person name="Hibbett D.S."/>
            <person name="Martin F."/>
        </authorList>
    </citation>
    <scope>NUCLEOTIDE SEQUENCE [LARGE SCALE GENOMIC DNA]</scope>
    <source>
        <strain evidence="3">F 1598</strain>
    </source>
</reference>
<dbReference type="InParanoid" id="A0A0C3EX35"/>
<protein>
    <recommendedName>
        <fullName evidence="4">PARP catalytic domain-containing protein</fullName>
    </recommendedName>
</protein>
<gene>
    <name evidence="2" type="ORF">PILCRDRAFT_829822</name>
</gene>
<evidence type="ECO:0000313" key="3">
    <source>
        <dbReference type="Proteomes" id="UP000054166"/>
    </source>
</evidence>
<name>A0A0C3EX35_PILCF</name>
<feature type="region of interest" description="Disordered" evidence="1">
    <location>
        <begin position="1"/>
        <end position="43"/>
    </location>
</feature>
<evidence type="ECO:0000313" key="2">
    <source>
        <dbReference type="EMBL" id="KIM72326.1"/>
    </source>
</evidence>
<dbReference type="OrthoDB" id="9514740at2759"/>
<accession>A0A0C3EX35</accession>
<dbReference type="Gene3D" id="3.90.228.10">
    <property type="match status" value="1"/>
</dbReference>
<organism evidence="2 3">
    <name type="scientific">Piloderma croceum (strain F 1598)</name>
    <dbReference type="NCBI Taxonomy" id="765440"/>
    <lineage>
        <taxon>Eukaryota</taxon>
        <taxon>Fungi</taxon>
        <taxon>Dikarya</taxon>
        <taxon>Basidiomycota</taxon>
        <taxon>Agaricomycotina</taxon>
        <taxon>Agaricomycetes</taxon>
        <taxon>Agaricomycetidae</taxon>
        <taxon>Atheliales</taxon>
        <taxon>Atheliaceae</taxon>
        <taxon>Piloderma</taxon>
    </lineage>
</organism>
<reference evidence="2 3" key="1">
    <citation type="submission" date="2014-04" db="EMBL/GenBank/DDBJ databases">
        <authorList>
            <consortium name="DOE Joint Genome Institute"/>
            <person name="Kuo A."/>
            <person name="Tarkka M."/>
            <person name="Buscot F."/>
            <person name="Kohler A."/>
            <person name="Nagy L.G."/>
            <person name="Floudas D."/>
            <person name="Copeland A."/>
            <person name="Barry K.W."/>
            <person name="Cichocki N."/>
            <person name="Veneault-Fourrey C."/>
            <person name="LaButti K."/>
            <person name="Lindquist E.A."/>
            <person name="Lipzen A."/>
            <person name="Lundell T."/>
            <person name="Morin E."/>
            <person name="Murat C."/>
            <person name="Sun H."/>
            <person name="Tunlid A."/>
            <person name="Henrissat B."/>
            <person name="Grigoriev I.V."/>
            <person name="Hibbett D.S."/>
            <person name="Martin F."/>
            <person name="Nordberg H.P."/>
            <person name="Cantor M.N."/>
            <person name="Hua S.X."/>
        </authorList>
    </citation>
    <scope>NUCLEOTIDE SEQUENCE [LARGE SCALE GENOMIC DNA]</scope>
    <source>
        <strain evidence="2 3">F 1598</strain>
    </source>
</reference>
<evidence type="ECO:0008006" key="4">
    <source>
        <dbReference type="Google" id="ProtNLM"/>
    </source>
</evidence>
<dbReference type="EMBL" id="KN833140">
    <property type="protein sequence ID" value="KIM72326.1"/>
    <property type="molecule type" value="Genomic_DNA"/>
</dbReference>
<proteinExistence type="predicted"/>
<dbReference type="AlphaFoldDB" id="A0A0C3EX35"/>
<dbReference type="Proteomes" id="UP000054166">
    <property type="component" value="Unassembled WGS sequence"/>
</dbReference>
<dbReference type="HOGENOM" id="CLU_039434_0_0_1"/>